<reference evidence="1" key="1">
    <citation type="submission" date="2020-08" db="EMBL/GenBank/DDBJ databases">
        <title>Multicomponent nature underlies the extraordinary mechanical properties of spider dragline silk.</title>
        <authorList>
            <person name="Kono N."/>
            <person name="Nakamura H."/>
            <person name="Mori M."/>
            <person name="Yoshida Y."/>
            <person name="Ohtoshi R."/>
            <person name="Malay A.D."/>
            <person name="Moran D.A.P."/>
            <person name="Tomita M."/>
            <person name="Numata K."/>
            <person name="Arakawa K."/>
        </authorList>
    </citation>
    <scope>NUCLEOTIDE SEQUENCE</scope>
</reference>
<name>A0A8X6STJ2_TRICX</name>
<sequence length="87" mass="9742">MTGKTRKSKDREVKSHDTTHDDLTCSLIQSGIGLQVILQTIYKCRVKMNLQTLFEYCAFNTEASVTPSIVVPNMSDMESYGLAEHSV</sequence>
<keyword evidence="2" id="KW-1185">Reference proteome</keyword>
<evidence type="ECO:0000313" key="2">
    <source>
        <dbReference type="Proteomes" id="UP000887159"/>
    </source>
</evidence>
<dbReference type="Proteomes" id="UP000887159">
    <property type="component" value="Unassembled WGS sequence"/>
</dbReference>
<protein>
    <submittedName>
        <fullName evidence="1">Uncharacterized protein</fullName>
    </submittedName>
</protein>
<organism evidence="1 2">
    <name type="scientific">Trichonephila clavipes</name>
    <name type="common">Golden silk orbweaver</name>
    <name type="synonym">Nephila clavipes</name>
    <dbReference type="NCBI Taxonomy" id="2585209"/>
    <lineage>
        <taxon>Eukaryota</taxon>
        <taxon>Metazoa</taxon>
        <taxon>Ecdysozoa</taxon>
        <taxon>Arthropoda</taxon>
        <taxon>Chelicerata</taxon>
        <taxon>Arachnida</taxon>
        <taxon>Araneae</taxon>
        <taxon>Araneomorphae</taxon>
        <taxon>Entelegynae</taxon>
        <taxon>Araneoidea</taxon>
        <taxon>Nephilidae</taxon>
        <taxon>Trichonephila</taxon>
    </lineage>
</organism>
<dbReference type="EMBL" id="BMAU01021327">
    <property type="protein sequence ID" value="GFY14151.1"/>
    <property type="molecule type" value="Genomic_DNA"/>
</dbReference>
<comment type="caution">
    <text evidence="1">The sequence shown here is derived from an EMBL/GenBank/DDBJ whole genome shotgun (WGS) entry which is preliminary data.</text>
</comment>
<proteinExistence type="predicted"/>
<accession>A0A8X6STJ2</accession>
<evidence type="ECO:0000313" key="1">
    <source>
        <dbReference type="EMBL" id="GFY14151.1"/>
    </source>
</evidence>
<dbReference type="AlphaFoldDB" id="A0A8X6STJ2"/>
<gene>
    <name evidence="1" type="ORF">TNCV_3613401</name>
</gene>